<name>A0A0J6XVY3_COCIT</name>
<evidence type="ECO:0000313" key="2">
    <source>
        <dbReference type="Proteomes" id="UP000054565"/>
    </source>
</evidence>
<evidence type="ECO:0000313" key="1">
    <source>
        <dbReference type="EMBL" id="KMP00356.1"/>
    </source>
</evidence>
<gene>
    <name evidence="1" type="ORF">CIRG_00498</name>
</gene>
<accession>A0A0J6XVY3</accession>
<dbReference type="AlphaFoldDB" id="A0A0J6XVY3"/>
<dbReference type="EMBL" id="DS028093">
    <property type="protein sequence ID" value="KMP00356.1"/>
    <property type="molecule type" value="Genomic_DNA"/>
</dbReference>
<proteinExistence type="predicted"/>
<reference evidence="2" key="1">
    <citation type="journal article" date="2010" name="Genome Res.">
        <title>Population genomic sequencing of Coccidioides fungi reveals recent hybridization and transposon control.</title>
        <authorList>
            <person name="Neafsey D.E."/>
            <person name="Barker B.M."/>
            <person name="Sharpton T.J."/>
            <person name="Stajich J.E."/>
            <person name="Park D.J."/>
            <person name="Whiston E."/>
            <person name="Hung C.-Y."/>
            <person name="McMahan C."/>
            <person name="White J."/>
            <person name="Sykes S."/>
            <person name="Heiman D."/>
            <person name="Young S."/>
            <person name="Zeng Q."/>
            <person name="Abouelleil A."/>
            <person name="Aftuck L."/>
            <person name="Bessette D."/>
            <person name="Brown A."/>
            <person name="FitzGerald M."/>
            <person name="Lui A."/>
            <person name="Macdonald J.P."/>
            <person name="Priest M."/>
            <person name="Orbach M.J."/>
            <person name="Galgiani J.N."/>
            <person name="Kirkland T.N."/>
            <person name="Cole G.T."/>
            <person name="Birren B.W."/>
            <person name="Henn M.R."/>
            <person name="Taylor J.W."/>
            <person name="Rounsley S.D."/>
        </authorList>
    </citation>
    <scope>NUCLEOTIDE SEQUENCE [LARGE SCALE GENOMIC DNA]</scope>
    <source>
        <strain evidence="2">RMSCC 2394</strain>
    </source>
</reference>
<dbReference type="Proteomes" id="UP000054565">
    <property type="component" value="Unassembled WGS sequence"/>
</dbReference>
<organism evidence="1 2">
    <name type="scientific">Coccidioides immitis RMSCC 2394</name>
    <dbReference type="NCBI Taxonomy" id="404692"/>
    <lineage>
        <taxon>Eukaryota</taxon>
        <taxon>Fungi</taxon>
        <taxon>Dikarya</taxon>
        <taxon>Ascomycota</taxon>
        <taxon>Pezizomycotina</taxon>
        <taxon>Eurotiomycetes</taxon>
        <taxon>Eurotiomycetidae</taxon>
        <taxon>Onygenales</taxon>
        <taxon>Onygenaceae</taxon>
        <taxon>Coccidioides</taxon>
    </lineage>
</organism>
<dbReference type="PIRSF" id="PIRSF034110">
    <property type="entry name" value="DUF1203"/>
    <property type="match status" value="1"/>
</dbReference>
<protein>
    <submittedName>
        <fullName evidence="1">Uncharacterized protein</fullName>
    </submittedName>
</protein>
<dbReference type="InterPro" id="IPR009593">
    <property type="entry name" value="DUF1203"/>
</dbReference>
<sequence>MASIWKIGNANTEPIIETTPTPLKFIPLPATLDVSKPGTIVETAKDQSSYPCRRCLKDSSPGGEIYLVSYNPFLGESPYTGPGPIFVHQRDCMFKLEDEKDVVPDQQRRRKLSVRAYNAEHMMINNGVVDGVDLEAKAGEMFADLDVKYIHVHYAGAGGFAVKIERK</sequence>
<dbReference type="OrthoDB" id="4167009at2759"/>
<dbReference type="Pfam" id="PF06718">
    <property type="entry name" value="DUF1203"/>
    <property type="match status" value="1"/>
</dbReference>